<accession>W8AR93</accession>
<comment type="similarity">
    <text evidence="3 12">Belongs to the SWEET sugar transporter family.</text>
</comment>
<dbReference type="PANTHER" id="PTHR10791">
    <property type="entry name" value="RAG1-ACTIVATING PROTEIN 1"/>
    <property type="match status" value="1"/>
</dbReference>
<dbReference type="KEGG" id="ccat:101463208"/>
<feature type="transmembrane region" description="Helical" evidence="12">
    <location>
        <begin position="46"/>
        <end position="68"/>
    </location>
</feature>
<evidence type="ECO:0000256" key="13">
    <source>
        <dbReference type="SAM" id="MobiDB-lite"/>
    </source>
</evidence>
<evidence type="ECO:0000256" key="12">
    <source>
        <dbReference type="RuleBase" id="RU910715"/>
    </source>
</evidence>
<evidence type="ECO:0000256" key="10">
    <source>
        <dbReference type="ARBA" id="ARBA00023034"/>
    </source>
</evidence>
<organism evidence="14">
    <name type="scientific">Ceratitis capitata</name>
    <name type="common">Mediterranean fruit fly</name>
    <name type="synonym">Tephritis capitata</name>
    <dbReference type="NCBI Taxonomy" id="7213"/>
    <lineage>
        <taxon>Eukaryota</taxon>
        <taxon>Metazoa</taxon>
        <taxon>Ecdysozoa</taxon>
        <taxon>Arthropoda</taxon>
        <taxon>Hexapoda</taxon>
        <taxon>Insecta</taxon>
        <taxon>Pterygota</taxon>
        <taxon>Neoptera</taxon>
        <taxon>Endopterygota</taxon>
        <taxon>Diptera</taxon>
        <taxon>Brachycera</taxon>
        <taxon>Muscomorpha</taxon>
        <taxon>Tephritoidea</taxon>
        <taxon>Tephritidae</taxon>
        <taxon>Ceratitis</taxon>
        <taxon>Ceratitis</taxon>
    </lineage>
</organism>
<evidence type="ECO:0000256" key="4">
    <source>
        <dbReference type="ARBA" id="ARBA00022448"/>
    </source>
</evidence>
<feature type="transmembrane region" description="Helical" evidence="12">
    <location>
        <begin position="107"/>
        <end position="123"/>
    </location>
</feature>
<evidence type="ECO:0000256" key="11">
    <source>
        <dbReference type="ARBA" id="ARBA00023136"/>
    </source>
</evidence>
<keyword evidence="11 12" id="KW-0472">Membrane</keyword>
<name>W8AR93_CERCA</name>
<dbReference type="FunFam" id="1.20.1280.290:FF:000004">
    <property type="entry name" value="Sugar transporter SWEET"/>
    <property type="match status" value="1"/>
</dbReference>
<comment type="subcellular location">
    <subcellularLocation>
        <location evidence="1 12">Cell membrane</location>
        <topology evidence="1 12">Multi-pass membrane protein</topology>
    </subcellularLocation>
    <subcellularLocation>
        <location evidence="2">Golgi apparatus membrane</location>
        <topology evidence="2">Multi-pass membrane protein</topology>
    </subcellularLocation>
</comment>
<gene>
    <name evidence="14" type="primary">SWET1</name>
</gene>
<dbReference type="OrthoDB" id="409725at2759"/>
<keyword evidence="9 12" id="KW-1133">Transmembrane helix</keyword>
<reference evidence="14" key="1">
    <citation type="submission" date="2013-07" db="EMBL/GenBank/DDBJ databases">
        <authorList>
            <person name="Geib S."/>
        </authorList>
    </citation>
    <scope>NUCLEOTIDE SEQUENCE</scope>
</reference>
<dbReference type="GO" id="GO:0000139">
    <property type="term" value="C:Golgi membrane"/>
    <property type="evidence" value="ECO:0007669"/>
    <property type="project" value="UniProtKB-SubCell"/>
</dbReference>
<reference evidence="14" key="2">
    <citation type="journal article" date="2014" name="BMC Genomics">
        <title>A genomic perspective to assessing quality of mass-reared SIT flies used in Mediterranean fruit fly (Ceratitis capitata) eradication in California.</title>
        <authorList>
            <person name="Calla B."/>
            <person name="Hall B."/>
            <person name="Hou S."/>
            <person name="Geib S.M."/>
        </authorList>
    </citation>
    <scope>NUCLEOTIDE SEQUENCE</scope>
</reference>
<dbReference type="GO" id="GO:0051119">
    <property type="term" value="F:sugar transmembrane transporter activity"/>
    <property type="evidence" value="ECO:0007669"/>
    <property type="project" value="InterPro"/>
</dbReference>
<feature type="transmembrane region" description="Helical" evidence="12">
    <location>
        <begin position="192"/>
        <end position="212"/>
    </location>
</feature>
<evidence type="ECO:0000256" key="8">
    <source>
        <dbReference type="ARBA" id="ARBA00022737"/>
    </source>
</evidence>
<feature type="transmembrane region" description="Helical" evidence="12">
    <location>
        <begin position="14"/>
        <end position="34"/>
    </location>
</feature>
<keyword evidence="7 12" id="KW-0812">Transmembrane</keyword>
<feature type="compositionally biased region" description="Polar residues" evidence="13">
    <location>
        <begin position="238"/>
        <end position="247"/>
    </location>
</feature>
<keyword evidence="6 12" id="KW-0762">Sugar transport</keyword>
<feature type="transmembrane region" description="Helical" evidence="12">
    <location>
        <begin position="164"/>
        <end position="186"/>
    </location>
</feature>
<dbReference type="EMBL" id="GAMC01015190">
    <property type="protein sequence ID" value="JAB91365.1"/>
    <property type="molecule type" value="mRNA"/>
</dbReference>
<dbReference type="EMBL" id="GAMC01015187">
    <property type="protein sequence ID" value="JAB91368.1"/>
    <property type="molecule type" value="mRNA"/>
</dbReference>
<dbReference type="InterPro" id="IPR004316">
    <property type="entry name" value="SWEET_rpt"/>
</dbReference>
<proteinExistence type="evidence at transcript level"/>
<protein>
    <recommendedName>
        <fullName evidence="12">Sugar transporter SWEET</fullName>
    </recommendedName>
</protein>
<keyword evidence="8" id="KW-0677">Repeat</keyword>
<comment type="function">
    <text evidence="12">Mediates sugar transport across membranes.</text>
</comment>
<dbReference type="Gene3D" id="1.20.1280.290">
    <property type="match status" value="2"/>
</dbReference>
<evidence type="ECO:0000256" key="3">
    <source>
        <dbReference type="ARBA" id="ARBA00007809"/>
    </source>
</evidence>
<evidence type="ECO:0000256" key="6">
    <source>
        <dbReference type="ARBA" id="ARBA00022597"/>
    </source>
</evidence>
<keyword evidence="5" id="KW-1003">Cell membrane</keyword>
<sequence>MDALGDLLAPYSELIAKVAGTITTLQFLSGVLLLNDIRKRGRSDGYPPDPFLGGVVLSILTLKMGTLMGDSATILVNIVGFAISVVFLSAFYWFASNDFKMKIWSKIGIAGAFTVACLTYAAYEDPHKIEFRFGMLITGILVFLVGSPLLSLNKIIEKKSTEGMPFPIILTGTLVTASWALYAISIKNPMMAYQNLFLLALGSIQLSLFAIYPNSSPLPESSVQHTPSTLEHKKSENKTSIPSTTSVDSKKKN</sequence>
<evidence type="ECO:0000256" key="5">
    <source>
        <dbReference type="ARBA" id="ARBA00022475"/>
    </source>
</evidence>
<feature type="compositionally biased region" description="Polar residues" evidence="13">
    <location>
        <begin position="219"/>
        <end position="229"/>
    </location>
</feature>
<dbReference type="GO" id="GO:0005886">
    <property type="term" value="C:plasma membrane"/>
    <property type="evidence" value="ECO:0007669"/>
    <property type="project" value="UniProtKB-SubCell"/>
</dbReference>
<feature type="region of interest" description="Disordered" evidence="13">
    <location>
        <begin position="219"/>
        <end position="253"/>
    </location>
</feature>
<evidence type="ECO:0000256" key="9">
    <source>
        <dbReference type="ARBA" id="ARBA00022989"/>
    </source>
</evidence>
<evidence type="ECO:0000256" key="7">
    <source>
        <dbReference type="ARBA" id="ARBA00022692"/>
    </source>
</evidence>
<evidence type="ECO:0000256" key="2">
    <source>
        <dbReference type="ARBA" id="ARBA00004653"/>
    </source>
</evidence>
<keyword evidence="4 12" id="KW-0813">Transport</keyword>
<dbReference type="InterPro" id="IPR047664">
    <property type="entry name" value="SWEET"/>
</dbReference>
<dbReference type="GeneID" id="101463208"/>
<dbReference type="AlphaFoldDB" id="W8AR93"/>
<feature type="transmembrane region" description="Helical" evidence="12">
    <location>
        <begin position="129"/>
        <end position="152"/>
    </location>
</feature>
<keyword evidence="10" id="KW-0333">Golgi apparatus</keyword>
<feature type="transmembrane region" description="Helical" evidence="12">
    <location>
        <begin position="74"/>
        <end position="95"/>
    </location>
</feature>
<evidence type="ECO:0000313" key="14">
    <source>
        <dbReference type="EMBL" id="JAB91365.1"/>
    </source>
</evidence>
<dbReference type="Pfam" id="PF03083">
    <property type="entry name" value="MtN3_slv"/>
    <property type="match status" value="2"/>
</dbReference>
<evidence type="ECO:0000256" key="1">
    <source>
        <dbReference type="ARBA" id="ARBA00004651"/>
    </source>
</evidence>
<dbReference type="PANTHER" id="PTHR10791:SF5">
    <property type="entry name" value="SUGAR TRANSPORTER SWEET"/>
    <property type="match status" value="1"/>
</dbReference>